<dbReference type="EMBL" id="ABEU02000020">
    <property type="protein sequence ID" value="PNR32959.1"/>
    <property type="molecule type" value="Genomic_DNA"/>
</dbReference>
<reference evidence="3 5" key="1">
    <citation type="journal article" date="2008" name="Science">
        <title>The Physcomitrella genome reveals evolutionary insights into the conquest of land by plants.</title>
        <authorList>
            <person name="Rensing S."/>
            <person name="Lang D."/>
            <person name="Zimmer A."/>
            <person name="Terry A."/>
            <person name="Salamov A."/>
            <person name="Shapiro H."/>
            <person name="Nishiyama T."/>
            <person name="Perroud P.-F."/>
            <person name="Lindquist E."/>
            <person name="Kamisugi Y."/>
            <person name="Tanahashi T."/>
            <person name="Sakakibara K."/>
            <person name="Fujita T."/>
            <person name="Oishi K."/>
            <person name="Shin-I T."/>
            <person name="Kuroki Y."/>
            <person name="Toyoda A."/>
            <person name="Suzuki Y."/>
            <person name="Hashimoto A."/>
            <person name="Yamaguchi K."/>
            <person name="Sugano A."/>
            <person name="Kohara Y."/>
            <person name="Fujiyama A."/>
            <person name="Anterola A."/>
            <person name="Aoki S."/>
            <person name="Ashton N."/>
            <person name="Barbazuk W.B."/>
            <person name="Barker E."/>
            <person name="Bennetzen J."/>
            <person name="Bezanilla M."/>
            <person name="Blankenship R."/>
            <person name="Cho S.H."/>
            <person name="Dutcher S."/>
            <person name="Estelle M."/>
            <person name="Fawcett J.A."/>
            <person name="Gundlach H."/>
            <person name="Hanada K."/>
            <person name="Heyl A."/>
            <person name="Hicks K.A."/>
            <person name="Hugh J."/>
            <person name="Lohr M."/>
            <person name="Mayer K."/>
            <person name="Melkozernov A."/>
            <person name="Murata T."/>
            <person name="Nelson D."/>
            <person name="Pils B."/>
            <person name="Prigge M."/>
            <person name="Reiss B."/>
            <person name="Renner T."/>
            <person name="Rombauts S."/>
            <person name="Rushton P."/>
            <person name="Sanderfoot A."/>
            <person name="Schween G."/>
            <person name="Shiu S.-H."/>
            <person name="Stueber K."/>
            <person name="Theodoulou F.L."/>
            <person name="Tu H."/>
            <person name="Van de Peer Y."/>
            <person name="Verrier P.J."/>
            <person name="Waters E."/>
            <person name="Wood A."/>
            <person name="Yang L."/>
            <person name="Cove D."/>
            <person name="Cuming A."/>
            <person name="Hasebe M."/>
            <person name="Lucas S."/>
            <person name="Mishler D.B."/>
            <person name="Reski R."/>
            <person name="Grigoriev I."/>
            <person name="Quatrano R.S."/>
            <person name="Boore J.L."/>
        </authorList>
    </citation>
    <scope>NUCLEOTIDE SEQUENCE [LARGE SCALE GENOMIC DNA]</scope>
    <source>
        <strain evidence="4 5">cv. Gransden 2004</strain>
    </source>
</reference>
<dbReference type="Gramene" id="Pp3c20_8530V3.2">
    <property type="protein sequence ID" value="Pp3c20_8530V3.2"/>
    <property type="gene ID" value="Pp3c20_8530"/>
</dbReference>
<proteinExistence type="predicted"/>
<dbReference type="CDD" id="cd17039">
    <property type="entry name" value="Ubl_ubiquitin_like"/>
    <property type="match status" value="1"/>
</dbReference>
<dbReference type="InterPro" id="IPR013536">
    <property type="entry name" value="WLM_dom"/>
</dbReference>
<reference evidence="4" key="3">
    <citation type="submission" date="2020-12" db="UniProtKB">
        <authorList>
            <consortium name="EnsemblPlants"/>
        </authorList>
    </citation>
    <scope>IDENTIFICATION</scope>
</reference>
<dbReference type="InterPro" id="IPR036339">
    <property type="entry name" value="PUB-like_dom_sf"/>
</dbReference>
<feature type="compositionally biased region" description="Basic and acidic residues" evidence="1">
    <location>
        <begin position="394"/>
        <end position="414"/>
    </location>
</feature>
<dbReference type="RefSeq" id="XP_024357841.1">
    <property type="nucleotide sequence ID" value="XM_024502073.2"/>
</dbReference>
<feature type="compositionally biased region" description="Basic and acidic residues" evidence="1">
    <location>
        <begin position="518"/>
        <end position="532"/>
    </location>
</feature>
<feature type="region of interest" description="Disordered" evidence="1">
    <location>
        <begin position="394"/>
        <end position="532"/>
    </location>
</feature>
<organism evidence="3">
    <name type="scientific">Physcomitrium patens</name>
    <name type="common">Spreading-leaved earth moss</name>
    <name type="synonym">Physcomitrella patens</name>
    <dbReference type="NCBI Taxonomy" id="3218"/>
    <lineage>
        <taxon>Eukaryota</taxon>
        <taxon>Viridiplantae</taxon>
        <taxon>Streptophyta</taxon>
        <taxon>Embryophyta</taxon>
        <taxon>Bryophyta</taxon>
        <taxon>Bryophytina</taxon>
        <taxon>Bryopsida</taxon>
        <taxon>Funariidae</taxon>
        <taxon>Funariales</taxon>
        <taxon>Funariaceae</taxon>
        <taxon>Physcomitrium</taxon>
    </lineage>
</organism>
<dbReference type="EnsemblPlants" id="Pp3c20_8530V3.1">
    <property type="protein sequence ID" value="Pp3c20_8530V3.1"/>
    <property type="gene ID" value="Pp3c20_8530"/>
</dbReference>
<evidence type="ECO:0000313" key="4">
    <source>
        <dbReference type="EnsemblPlants" id="Pp3c20_8530V3.1"/>
    </source>
</evidence>
<evidence type="ECO:0000259" key="2">
    <source>
        <dbReference type="PROSITE" id="PS51397"/>
    </source>
</evidence>
<dbReference type="SMART" id="SM00580">
    <property type="entry name" value="PUG"/>
    <property type="match status" value="1"/>
</dbReference>
<dbReference type="Gramene" id="Pp3c20_8530V3.1">
    <property type="protein sequence ID" value="Pp3c20_8530V3.1"/>
    <property type="gene ID" value="Pp3c20_8530"/>
</dbReference>
<dbReference type="OrthoDB" id="49605at2759"/>
<dbReference type="SUPFAM" id="SSF54236">
    <property type="entry name" value="Ubiquitin-like"/>
    <property type="match status" value="1"/>
</dbReference>
<keyword evidence="5" id="KW-1185">Reference proteome</keyword>
<gene>
    <name evidence="4" type="primary">LOC112273378</name>
    <name evidence="3" type="ORF">PHYPA_024902</name>
</gene>
<sequence>MEVERDKMTVSVVYRGKPYTAEVSHDATVGELGKQLSHLTGVALHTMRLLLPRGRQSRFPALLPASEQHSFMTLKSAGISTGIVLRMMGATAEEVKEVSQPPNKRVDGRVIGFDEEERREKLRSGVGTRIQLPKGPYSFSDFRTLALPGIELHPPPHKALAIMHKLASDPGIVAIMNKHRWQVGVMTEMAPVGYVGISPKCLLGFNKNRGQEISLRLRTDDLRGFRKYESMKKTLLHELAHMVHDEHDEHFHALDKQLNQEAIALDWTKSAGHTLNGSRFIEDDDSPMDVGGVSSGHKLGGISLPSSNIRSTAAQAAIMRLEQNKQTSELSKADVFATAQRAGISEPDPDESMVHRSTSLPSWSSVEISNEPDPDEIAGEIVVTAEGQATGRELNDQNARMEPDPDDALQHSEEPDPDENTSSPLNHALLPVMDTRSRIPGQVYSRTEPDPDNLSIDQKHTSSSGFNEPDPDDMLIKEEATQEPDPDERMEMVGEPDPDESLRVNEEPDPDASAAESGRVEPDPDENARDLDLGMVDGEIARIQDSTAAAMARLQNAITTLKRQASPSETNATIQVLFTIFRNVIDHPNEDKYRRLRKGNPTFHNRVAKFTGAVEVLQAVGFTDGGSPLGSGGTDCLVLKRSDPGLLWLARSMLETSLA</sequence>
<dbReference type="CDD" id="cd10463">
    <property type="entry name" value="PUB_WLM"/>
    <property type="match status" value="1"/>
</dbReference>
<dbReference type="PANTHER" id="PTHR47796">
    <property type="entry name" value="ZINC METALLOPROTEINASE-LIKE PROTEIN"/>
    <property type="match status" value="1"/>
</dbReference>
<dbReference type="Gene3D" id="1.20.58.2190">
    <property type="match status" value="1"/>
</dbReference>
<dbReference type="Gene3D" id="3.10.20.90">
    <property type="entry name" value="Phosphatidylinositol 3-kinase Catalytic Subunit, Chain A, domain 1"/>
    <property type="match status" value="1"/>
</dbReference>
<feature type="region of interest" description="Disordered" evidence="1">
    <location>
        <begin position="343"/>
        <end position="375"/>
    </location>
</feature>
<dbReference type="Proteomes" id="UP000006727">
    <property type="component" value="Chromosome 20"/>
</dbReference>
<dbReference type="SUPFAM" id="SSF143503">
    <property type="entry name" value="PUG domain-like"/>
    <property type="match status" value="1"/>
</dbReference>
<dbReference type="Pfam" id="PF08325">
    <property type="entry name" value="WLM"/>
    <property type="match status" value="1"/>
</dbReference>
<feature type="domain" description="WLM" evidence="2">
    <location>
        <begin position="135"/>
        <end position="322"/>
    </location>
</feature>
<dbReference type="EnsemblPlants" id="Pp3c20_8530V3.2">
    <property type="protein sequence ID" value="Pp3c20_8530V3.2"/>
    <property type="gene ID" value="Pp3c20_8530"/>
</dbReference>
<dbReference type="GeneID" id="112273378"/>
<dbReference type="Pfam" id="PF09409">
    <property type="entry name" value="PUB"/>
    <property type="match status" value="1"/>
</dbReference>
<feature type="compositionally biased region" description="Polar residues" evidence="1">
    <location>
        <begin position="355"/>
        <end position="368"/>
    </location>
</feature>
<evidence type="ECO:0000256" key="1">
    <source>
        <dbReference type="SAM" id="MobiDB-lite"/>
    </source>
</evidence>
<dbReference type="InterPro" id="IPR018997">
    <property type="entry name" value="PUB_domain"/>
</dbReference>
<dbReference type="FunCoup" id="A0A2K1IUK0">
    <property type="interactions" value="634"/>
</dbReference>
<dbReference type="PANTHER" id="PTHR47796:SF1">
    <property type="entry name" value="OS08G0500800 PROTEIN"/>
    <property type="match status" value="1"/>
</dbReference>
<dbReference type="AlphaFoldDB" id="A0A2K1IUK0"/>
<dbReference type="InterPro" id="IPR029071">
    <property type="entry name" value="Ubiquitin-like_domsf"/>
</dbReference>
<name>A0A2K1IUK0_PHYPA</name>
<accession>A0A2K1IUK0</accession>
<protein>
    <recommendedName>
        <fullName evidence="2">WLM domain-containing protein</fullName>
    </recommendedName>
</protein>
<dbReference type="OMA" id="RMMGVFD"/>
<evidence type="ECO:0000313" key="5">
    <source>
        <dbReference type="Proteomes" id="UP000006727"/>
    </source>
</evidence>
<dbReference type="Gramene" id="Pp3c20_8530V3.3">
    <property type="protein sequence ID" value="Pp3c20_8530V3.3"/>
    <property type="gene ID" value="Pp3c20_8530"/>
</dbReference>
<dbReference type="STRING" id="3218.A0A2K1IUK0"/>
<reference evidence="3 5" key="2">
    <citation type="journal article" date="2018" name="Plant J.">
        <title>The Physcomitrella patens chromosome-scale assembly reveals moss genome structure and evolution.</title>
        <authorList>
            <person name="Lang D."/>
            <person name="Ullrich K.K."/>
            <person name="Murat F."/>
            <person name="Fuchs J."/>
            <person name="Jenkins J."/>
            <person name="Haas F.B."/>
            <person name="Piednoel M."/>
            <person name="Gundlach H."/>
            <person name="Van Bel M."/>
            <person name="Meyberg R."/>
            <person name="Vives C."/>
            <person name="Morata J."/>
            <person name="Symeonidi A."/>
            <person name="Hiss M."/>
            <person name="Muchero W."/>
            <person name="Kamisugi Y."/>
            <person name="Saleh O."/>
            <person name="Blanc G."/>
            <person name="Decker E.L."/>
            <person name="van Gessel N."/>
            <person name="Grimwood J."/>
            <person name="Hayes R.D."/>
            <person name="Graham S.W."/>
            <person name="Gunter L.E."/>
            <person name="McDaniel S.F."/>
            <person name="Hoernstein S.N.W."/>
            <person name="Larsson A."/>
            <person name="Li F.W."/>
            <person name="Perroud P.F."/>
            <person name="Phillips J."/>
            <person name="Ranjan P."/>
            <person name="Rokshar D.S."/>
            <person name="Rothfels C.J."/>
            <person name="Schneider L."/>
            <person name="Shu S."/>
            <person name="Stevenson D.W."/>
            <person name="Thummler F."/>
            <person name="Tillich M."/>
            <person name="Villarreal Aguilar J.C."/>
            <person name="Widiez T."/>
            <person name="Wong G.K."/>
            <person name="Wymore A."/>
            <person name="Zhang Y."/>
            <person name="Zimmer A.D."/>
            <person name="Quatrano R.S."/>
            <person name="Mayer K.F.X."/>
            <person name="Goodstein D."/>
            <person name="Casacuberta J.M."/>
            <person name="Vandepoele K."/>
            <person name="Reski R."/>
            <person name="Cuming A.C."/>
            <person name="Tuskan G.A."/>
            <person name="Maumus F."/>
            <person name="Salse J."/>
            <person name="Schmutz J."/>
            <person name="Rensing S.A."/>
        </authorList>
    </citation>
    <scope>NUCLEOTIDE SEQUENCE [LARGE SCALE GENOMIC DNA]</scope>
    <source>
        <strain evidence="4 5">cv. Gransden 2004</strain>
    </source>
</reference>
<dbReference type="KEGG" id="ppp:112273378"/>
<dbReference type="EnsemblPlants" id="Pp3c20_8530V3.3">
    <property type="protein sequence ID" value="Pp3c20_8530V3.3"/>
    <property type="gene ID" value="Pp3c20_8530"/>
</dbReference>
<evidence type="ECO:0000313" key="3">
    <source>
        <dbReference type="EMBL" id="PNR32959.1"/>
    </source>
</evidence>
<dbReference type="PROSITE" id="PS51397">
    <property type="entry name" value="WLM"/>
    <property type="match status" value="1"/>
</dbReference>
<dbReference type="PaxDb" id="3218-PP1S9_381V6.1"/>